<sequence>MPLARILPSQAHMHKCVWHEEHDNNVDIDNGCSMCQVLLSDSKDFCLAWSNVTPRWKTKRGKKAKDEARFLPFLIQGKHICGRCDAQAPLYLQLLRNDLFSQSQLRKSSHASKKSAEFTSALKLLLRGTLRRIHHDGSSLTDPVGTFFHSPLPGQYHRTLVLSQGQSGLQCQRRRLSWYDWAVGSPLVMDPNTICRKAKRLAGKQAELCQTQPEIVREVAKGARLGVRECQYQFRYRRWNCTSHNKYFGKILQQDIRETAFVYAITAAGVTHAVTQACSMGDLLQCGCEATRNRPPPKPPSPSSYGDGVKWEWGGCADDVEFGYEKSKQFMDAKRRRGKSDIRALIDLHNNEAGRLAVKLYMRTECKCHGLSGSCTLRTCWRKMPNFREVGDKLLERFNGAFKVMGGNDGKTLIPVGENIKPPDKQDLIYSDDSPDFCLANRKTGSLGTKGRICNSTAMDISGCDLLCCERGYQEETLVFEENCLCNFHWCCVVQCKKCVIRKELSLCH</sequence>
<evidence type="ECO:0000256" key="2">
    <source>
        <dbReference type="ARBA" id="ARBA00005683"/>
    </source>
</evidence>
<dbReference type="PRINTS" id="PR01845">
    <property type="entry name" value="WNT6PROTEIN"/>
</dbReference>
<evidence type="ECO:0000256" key="7">
    <source>
        <dbReference type="ARBA" id="ARBA00023157"/>
    </source>
</evidence>
<gene>
    <name evidence="11" type="ORF">D4764_01G0003790</name>
</gene>
<keyword evidence="12" id="KW-1185">Reference proteome</keyword>
<dbReference type="InterPro" id="IPR009143">
    <property type="entry name" value="Wnt6"/>
</dbReference>
<keyword evidence="4" id="KW-0964">Secreted</keyword>
<dbReference type="InterPro" id="IPR005817">
    <property type="entry name" value="Wnt"/>
</dbReference>
<comment type="caution">
    <text evidence="11">The sequence shown here is derived from an EMBL/GenBank/DDBJ whole genome shotgun (WGS) entry which is preliminary data.</text>
</comment>
<dbReference type="GO" id="GO:0045165">
    <property type="term" value="P:cell fate commitment"/>
    <property type="evidence" value="ECO:0007669"/>
    <property type="project" value="TreeGrafter"/>
</dbReference>
<dbReference type="SMART" id="SM00097">
    <property type="entry name" value="WNT1"/>
    <property type="match status" value="1"/>
</dbReference>
<dbReference type="EMBL" id="RHFK02000001">
    <property type="protein sequence ID" value="TWW80564.1"/>
    <property type="molecule type" value="Genomic_DNA"/>
</dbReference>
<dbReference type="InterPro" id="IPR043158">
    <property type="entry name" value="Wnt_C"/>
</dbReference>
<keyword evidence="3 10" id="KW-0217">Developmental protein</keyword>
<dbReference type="FunFam" id="3.30.2460.20:FF:000001">
    <property type="entry name" value="Wnt homolog"/>
    <property type="match status" value="1"/>
</dbReference>
<dbReference type="PANTHER" id="PTHR12027:SF72">
    <property type="entry name" value="PROTEIN WNT-6"/>
    <property type="match status" value="1"/>
</dbReference>
<accession>A0A5C6PLG4</accession>
<evidence type="ECO:0000256" key="10">
    <source>
        <dbReference type="RuleBase" id="RU003500"/>
    </source>
</evidence>
<evidence type="ECO:0000256" key="5">
    <source>
        <dbReference type="ARBA" id="ARBA00022530"/>
    </source>
</evidence>
<comment type="similarity">
    <text evidence="2 10">Belongs to the Wnt family.</text>
</comment>
<evidence type="ECO:0000256" key="9">
    <source>
        <dbReference type="ARBA" id="ARBA00023288"/>
    </source>
</evidence>
<keyword evidence="9" id="KW-0449">Lipoprotein</keyword>
<keyword evidence="5" id="KW-0272">Extracellular matrix</keyword>
<evidence type="ECO:0000256" key="4">
    <source>
        <dbReference type="ARBA" id="ARBA00022525"/>
    </source>
</evidence>
<evidence type="ECO:0000256" key="8">
    <source>
        <dbReference type="ARBA" id="ARBA00023180"/>
    </source>
</evidence>
<comment type="function">
    <text evidence="10">Ligand for members of the frizzled family of seven transmembrane receptors.</text>
</comment>
<dbReference type="GO" id="GO:0048513">
    <property type="term" value="P:animal organ development"/>
    <property type="evidence" value="ECO:0007669"/>
    <property type="project" value="UniProtKB-ARBA"/>
</dbReference>
<dbReference type="InterPro" id="IPR018161">
    <property type="entry name" value="Wnt_CS"/>
</dbReference>
<keyword evidence="8" id="KW-0325">Glycoprotein</keyword>
<dbReference type="PROSITE" id="PS00246">
    <property type="entry name" value="WNT1"/>
    <property type="match status" value="1"/>
</dbReference>
<evidence type="ECO:0000313" key="12">
    <source>
        <dbReference type="Proteomes" id="UP000324091"/>
    </source>
</evidence>
<reference evidence="11 12" key="1">
    <citation type="submission" date="2019-04" db="EMBL/GenBank/DDBJ databases">
        <title>Chromosome genome assembly for Takifugu flavidus.</title>
        <authorList>
            <person name="Xiao S."/>
        </authorList>
    </citation>
    <scope>NUCLEOTIDE SEQUENCE [LARGE SCALE GENOMIC DNA]</scope>
    <source>
        <strain evidence="11">HTHZ2018</strain>
        <tissue evidence="11">Muscle</tissue>
    </source>
</reference>
<evidence type="ECO:0000256" key="3">
    <source>
        <dbReference type="ARBA" id="ARBA00022473"/>
    </source>
</evidence>
<name>A0A5C6PLG4_9TELE</name>
<dbReference type="Proteomes" id="UP000324091">
    <property type="component" value="Chromosome 1"/>
</dbReference>
<evidence type="ECO:0000256" key="1">
    <source>
        <dbReference type="ARBA" id="ARBA00004498"/>
    </source>
</evidence>
<protein>
    <recommendedName>
        <fullName evidence="10">Protein Wnt</fullName>
    </recommendedName>
</protein>
<dbReference type="Gene3D" id="3.30.2460.20">
    <property type="match status" value="1"/>
</dbReference>
<proteinExistence type="inferred from homology"/>
<dbReference type="GO" id="GO:0005125">
    <property type="term" value="F:cytokine activity"/>
    <property type="evidence" value="ECO:0007669"/>
    <property type="project" value="TreeGrafter"/>
</dbReference>
<dbReference type="GO" id="GO:0060070">
    <property type="term" value="P:canonical Wnt signaling pathway"/>
    <property type="evidence" value="ECO:0007669"/>
    <property type="project" value="TreeGrafter"/>
</dbReference>
<dbReference type="PRINTS" id="PR01349">
    <property type="entry name" value="WNTPROTEIN"/>
</dbReference>
<dbReference type="PANTHER" id="PTHR12027">
    <property type="entry name" value="WNT RELATED"/>
    <property type="match status" value="1"/>
</dbReference>
<organism evidence="11 12">
    <name type="scientific">Takifugu flavidus</name>
    <name type="common">sansaifugu</name>
    <dbReference type="NCBI Taxonomy" id="433684"/>
    <lineage>
        <taxon>Eukaryota</taxon>
        <taxon>Metazoa</taxon>
        <taxon>Chordata</taxon>
        <taxon>Craniata</taxon>
        <taxon>Vertebrata</taxon>
        <taxon>Euteleostomi</taxon>
        <taxon>Actinopterygii</taxon>
        <taxon>Neopterygii</taxon>
        <taxon>Teleostei</taxon>
        <taxon>Neoteleostei</taxon>
        <taxon>Acanthomorphata</taxon>
        <taxon>Eupercaria</taxon>
        <taxon>Tetraodontiformes</taxon>
        <taxon>Tetradontoidea</taxon>
        <taxon>Tetraodontidae</taxon>
        <taxon>Takifugu</taxon>
    </lineage>
</organism>
<dbReference type="GO" id="GO:0005109">
    <property type="term" value="F:frizzled binding"/>
    <property type="evidence" value="ECO:0007669"/>
    <property type="project" value="TreeGrafter"/>
</dbReference>
<evidence type="ECO:0000256" key="6">
    <source>
        <dbReference type="ARBA" id="ARBA00022687"/>
    </source>
</evidence>
<dbReference type="GO" id="GO:0005615">
    <property type="term" value="C:extracellular space"/>
    <property type="evidence" value="ECO:0007669"/>
    <property type="project" value="TreeGrafter"/>
</dbReference>
<dbReference type="GO" id="GO:0030182">
    <property type="term" value="P:neuron differentiation"/>
    <property type="evidence" value="ECO:0007669"/>
    <property type="project" value="TreeGrafter"/>
</dbReference>
<dbReference type="Pfam" id="PF00110">
    <property type="entry name" value="wnt"/>
    <property type="match status" value="1"/>
</dbReference>
<keyword evidence="6 10" id="KW-0879">Wnt signaling pathway</keyword>
<comment type="subcellular location">
    <subcellularLocation>
        <location evidence="1 10">Secreted</location>
        <location evidence="1 10">Extracellular space</location>
        <location evidence="1 10">Extracellular matrix</location>
    </subcellularLocation>
</comment>
<dbReference type="AlphaFoldDB" id="A0A5C6PLG4"/>
<keyword evidence="7" id="KW-1015">Disulfide bond</keyword>
<evidence type="ECO:0000313" key="11">
    <source>
        <dbReference type="EMBL" id="TWW80564.1"/>
    </source>
</evidence>
<dbReference type="CDD" id="cd19338">
    <property type="entry name" value="Wnt_Wnt6"/>
    <property type="match status" value="1"/>
</dbReference>